<name>A0ABT0UBL2_9BACT</name>
<evidence type="ECO:0008006" key="3">
    <source>
        <dbReference type="Google" id="ProtNLM"/>
    </source>
</evidence>
<dbReference type="Proteomes" id="UP001202961">
    <property type="component" value="Unassembled WGS sequence"/>
</dbReference>
<evidence type="ECO:0000313" key="1">
    <source>
        <dbReference type="EMBL" id="MCM2374383.1"/>
    </source>
</evidence>
<proteinExistence type="predicted"/>
<protein>
    <recommendedName>
        <fullName evidence="3">Outer membrane lipoprotein-sorting protein</fullName>
    </recommendedName>
</protein>
<accession>A0ABT0UBL2</accession>
<evidence type="ECO:0000313" key="2">
    <source>
        <dbReference type="Proteomes" id="UP001202961"/>
    </source>
</evidence>
<dbReference type="EMBL" id="JAMQBK010000083">
    <property type="protein sequence ID" value="MCM2374383.1"/>
    <property type="molecule type" value="Genomic_DNA"/>
</dbReference>
<gene>
    <name evidence="1" type="ORF">NB063_27510</name>
</gene>
<organism evidence="1 2">
    <name type="scientific">Aporhodopirellula aestuarii</name>
    <dbReference type="NCBI Taxonomy" id="2950107"/>
    <lineage>
        <taxon>Bacteria</taxon>
        <taxon>Pseudomonadati</taxon>
        <taxon>Planctomycetota</taxon>
        <taxon>Planctomycetia</taxon>
        <taxon>Pirellulales</taxon>
        <taxon>Pirellulaceae</taxon>
        <taxon>Aporhodopirellula</taxon>
    </lineage>
</organism>
<dbReference type="RefSeq" id="WP_250932267.1">
    <property type="nucleotide sequence ID" value="NZ_JAMQBK010000083.1"/>
</dbReference>
<reference evidence="1 2" key="1">
    <citation type="journal article" date="2022" name="Syst. Appl. Microbiol.">
        <title>Rhodopirellula aestuarii sp. nov., a novel member of the genus Rhodopirellula isolated from brackish sediments collected in the Tagus River estuary, Portugal.</title>
        <authorList>
            <person name="Vitorino I.R."/>
            <person name="Klimek D."/>
            <person name="Calusinska M."/>
            <person name="Lobo-da-Cunha A."/>
            <person name="Vasconcelos V."/>
            <person name="Lage O.M."/>
        </authorList>
    </citation>
    <scope>NUCLEOTIDE SEQUENCE [LARGE SCALE GENOMIC DNA]</scope>
    <source>
        <strain evidence="1 2">ICT_H3.1</strain>
    </source>
</reference>
<keyword evidence="2" id="KW-1185">Reference proteome</keyword>
<sequence>MSGNRSFVVTTVTFAKRGDMERESKATSRVYLMPKEDVVVINTDRLWYRSEPDREAGWTTNESVTDVQLVRILETKDERYSKLSTRNHNVFWFIPTASNADFLLANFFLEPVADDGKQRVFSLKFADTPNDEYWKNMKERGLELTGTLQFDAATGLPIKGEIKMLRDGYLREYRVTIESPSMAVPASASVVPKEVKEKLEKKISLRQ</sequence>
<comment type="caution">
    <text evidence="1">The sequence shown here is derived from an EMBL/GenBank/DDBJ whole genome shotgun (WGS) entry which is preliminary data.</text>
</comment>